<sequence>MTLLGKSFTVVIFLLSVAFMLLALAANATHRNWRDLVLGPQGYKSKITELSELNQQLTSEKEAITQLLNRERMARRSALSALETQRQADTARLKDQQTSLETYIAANTELIQTNEINARDLEQKGTQVEELGKRLRTEQGNRDAQFQVLLTVQDDLQKARGWVAELKNRNESLLKQVAAWTEIADHYNLQFNDPLDGAPPELEGKVVLVDRGTGLVSLSIGSDDGIKADHELYVSRDQRYITKLKIVKTSPNRAVAEIVKSSSNGFVQEGDNVNTTLH</sequence>
<evidence type="ECO:0000313" key="1">
    <source>
        <dbReference type="EMBL" id="QDT61871.1"/>
    </source>
</evidence>
<name>A0A517T0N1_9BACT</name>
<keyword evidence="2" id="KW-1185">Reference proteome</keyword>
<dbReference type="AlphaFoldDB" id="A0A517T0N1"/>
<reference evidence="1 2" key="1">
    <citation type="submission" date="2019-02" db="EMBL/GenBank/DDBJ databases">
        <title>Deep-cultivation of Planctomycetes and their phenomic and genomic characterization uncovers novel biology.</title>
        <authorList>
            <person name="Wiegand S."/>
            <person name="Jogler M."/>
            <person name="Boedeker C."/>
            <person name="Pinto D."/>
            <person name="Vollmers J."/>
            <person name="Rivas-Marin E."/>
            <person name="Kohn T."/>
            <person name="Peeters S.H."/>
            <person name="Heuer A."/>
            <person name="Rast P."/>
            <person name="Oberbeckmann S."/>
            <person name="Bunk B."/>
            <person name="Jeske O."/>
            <person name="Meyerdierks A."/>
            <person name="Storesund J.E."/>
            <person name="Kallscheuer N."/>
            <person name="Luecker S."/>
            <person name="Lage O.M."/>
            <person name="Pohl T."/>
            <person name="Merkel B.J."/>
            <person name="Hornburger P."/>
            <person name="Mueller R.-W."/>
            <person name="Bruemmer F."/>
            <person name="Labrenz M."/>
            <person name="Spormann A.M."/>
            <person name="Op den Camp H."/>
            <person name="Overmann J."/>
            <person name="Amann R."/>
            <person name="Jetten M.S.M."/>
            <person name="Mascher T."/>
            <person name="Medema M.H."/>
            <person name="Devos D.P."/>
            <person name="Kaster A.-K."/>
            <person name="Ovreas L."/>
            <person name="Rohde M."/>
            <person name="Galperin M.Y."/>
            <person name="Jogler C."/>
        </authorList>
    </citation>
    <scope>NUCLEOTIDE SEQUENCE [LARGE SCALE GENOMIC DNA]</scope>
    <source>
        <strain evidence="1 2">SV_7m_r</strain>
    </source>
</reference>
<gene>
    <name evidence="1" type="ORF">SV7mr_44120</name>
</gene>
<organism evidence="1 2">
    <name type="scientific">Stieleria bergensis</name>
    <dbReference type="NCBI Taxonomy" id="2528025"/>
    <lineage>
        <taxon>Bacteria</taxon>
        <taxon>Pseudomonadati</taxon>
        <taxon>Planctomycetota</taxon>
        <taxon>Planctomycetia</taxon>
        <taxon>Pirellulales</taxon>
        <taxon>Pirellulaceae</taxon>
        <taxon>Stieleria</taxon>
    </lineage>
</organism>
<proteinExistence type="predicted"/>
<dbReference type="RefSeq" id="WP_145276228.1">
    <property type="nucleotide sequence ID" value="NZ_CP036272.1"/>
</dbReference>
<accession>A0A517T0N1</accession>
<dbReference type="OrthoDB" id="253764at2"/>
<evidence type="ECO:0000313" key="2">
    <source>
        <dbReference type="Proteomes" id="UP000315003"/>
    </source>
</evidence>
<evidence type="ECO:0008006" key="3">
    <source>
        <dbReference type="Google" id="ProtNLM"/>
    </source>
</evidence>
<dbReference type="EMBL" id="CP036272">
    <property type="protein sequence ID" value="QDT61871.1"/>
    <property type="molecule type" value="Genomic_DNA"/>
</dbReference>
<protein>
    <recommendedName>
        <fullName evidence="3">Chromosome partition protein Smc</fullName>
    </recommendedName>
</protein>
<dbReference type="Proteomes" id="UP000315003">
    <property type="component" value="Chromosome"/>
</dbReference>